<comment type="caution">
    <text evidence="2">The sequence shown here is derived from an EMBL/GenBank/DDBJ whole genome shotgun (WGS) entry which is preliminary data.</text>
</comment>
<keyword evidence="3" id="KW-1185">Reference proteome</keyword>
<dbReference type="RefSeq" id="WP_378970342.1">
    <property type="nucleotide sequence ID" value="NZ_JBHTBJ010000013.1"/>
</dbReference>
<evidence type="ECO:0000313" key="2">
    <source>
        <dbReference type="EMBL" id="MFC7276260.1"/>
    </source>
</evidence>
<dbReference type="Proteomes" id="UP001596548">
    <property type="component" value="Unassembled WGS sequence"/>
</dbReference>
<feature type="transmembrane region" description="Helical" evidence="1">
    <location>
        <begin position="26"/>
        <end position="46"/>
    </location>
</feature>
<proteinExistence type="predicted"/>
<protein>
    <recommendedName>
        <fullName evidence="4">LPXTG-motif cell wall anchor domain-containing protein</fullName>
    </recommendedName>
</protein>
<organism evidence="2 3">
    <name type="scientific">Paractinoplanes rhizophilus</name>
    <dbReference type="NCBI Taxonomy" id="1416877"/>
    <lineage>
        <taxon>Bacteria</taxon>
        <taxon>Bacillati</taxon>
        <taxon>Actinomycetota</taxon>
        <taxon>Actinomycetes</taxon>
        <taxon>Micromonosporales</taxon>
        <taxon>Micromonosporaceae</taxon>
        <taxon>Paractinoplanes</taxon>
    </lineage>
</organism>
<name>A0ABW2HXE9_9ACTN</name>
<gene>
    <name evidence="2" type="ORF">ACFQS1_19885</name>
</gene>
<evidence type="ECO:0000256" key="1">
    <source>
        <dbReference type="SAM" id="Phobius"/>
    </source>
</evidence>
<accession>A0ABW2HXE9</accession>
<keyword evidence="1" id="KW-0472">Membrane</keyword>
<evidence type="ECO:0000313" key="3">
    <source>
        <dbReference type="Proteomes" id="UP001596548"/>
    </source>
</evidence>
<evidence type="ECO:0008006" key="4">
    <source>
        <dbReference type="Google" id="ProtNLM"/>
    </source>
</evidence>
<reference evidence="3" key="1">
    <citation type="journal article" date="2019" name="Int. J. Syst. Evol. Microbiol.">
        <title>The Global Catalogue of Microorganisms (GCM) 10K type strain sequencing project: providing services to taxonomists for standard genome sequencing and annotation.</title>
        <authorList>
            <consortium name="The Broad Institute Genomics Platform"/>
            <consortium name="The Broad Institute Genome Sequencing Center for Infectious Disease"/>
            <person name="Wu L."/>
            <person name="Ma J."/>
        </authorList>
    </citation>
    <scope>NUCLEOTIDE SEQUENCE [LARGE SCALE GENOMIC DNA]</scope>
    <source>
        <strain evidence="3">XZYJT-10</strain>
    </source>
</reference>
<dbReference type="EMBL" id="JBHTBJ010000013">
    <property type="protein sequence ID" value="MFC7276260.1"/>
    <property type="molecule type" value="Genomic_DNA"/>
</dbReference>
<keyword evidence="1" id="KW-0812">Transmembrane</keyword>
<keyword evidence="1" id="KW-1133">Transmembrane helix</keyword>
<sequence length="55" mass="5657">MYPGKIVTGTAVTSGGALAVTGHNSMWLVIGGLTLILAGLAIVRLVPKRRRVRGG</sequence>